<dbReference type="VEuPathDB" id="AmoebaDB:DDB_G0274853"/>
<evidence type="ECO:0000313" key="2">
    <source>
        <dbReference type="Proteomes" id="UP000002195"/>
    </source>
</evidence>
<evidence type="ECO:0000313" key="1">
    <source>
        <dbReference type="EMBL" id="EAL70319.1"/>
    </source>
</evidence>
<dbReference type="RefSeq" id="XP_644049.1">
    <property type="nucleotide sequence ID" value="XM_638957.1"/>
</dbReference>
<dbReference type="HOGENOM" id="CLU_511357_0_0_1"/>
<keyword evidence="2" id="KW-1185">Reference proteome</keyword>
<protein>
    <submittedName>
        <fullName evidence="1">Uncharacterized protein</fullName>
    </submittedName>
</protein>
<sequence length="533" mass="63052">MKIIILPNYIQNKIIKLLCYNYNLINQSFKIEYIENSDFYDSVYYLNDYNIENLIFVNWYWFKTVSDNINTIINFNYKLNKRLNFNQFLNQFKKKSTIFNQNQNQDQNQNQNNNENNNENNKYLFINNNNIEILILDFSYLFNCFKLFILMSRSKIFRKLLNEKIKFDYPNLKILKINNSIRQFQIDLINSIDFSNIEIKNYSMLKQTIDIISGSNDDGKSLNQLNLIDIENKLKSKVINKKKEKQYQLGLISSSGSSSSSLNFQNFDPIKLSKNIKSVDNLNLNGGTYELISNTISQLSFVRKYCYVDSNIFQSIYNDEKFNSNNCLINSESFNINFLTFESLVSILKISPNLKKINLKFCFHHLNFIFSNINHDDDDDERNQFKSCLCTPTNQDSNDIYWNFIYNYIINSKTIKKIIFVQYCNASKLVPKVSKFCNNFEKIFNLLIENKKLKVYNLPFLKNKCLLNDLSINTKRFNNQPSTTNIIVNIVDEKFNVNRFSNQLEKLDINKILSECDNNFEKTKQVMAITLKN</sequence>
<dbReference type="PANTHER" id="PTHR32556">
    <property type="entry name" value="F-BOX DOMAIN-CONTAINING PROTEIN-RELATED-RELATED"/>
    <property type="match status" value="1"/>
</dbReference>
<reference evidence="1 2" key="1">
    <citation type="journal article" date="2005" name="Nature">
        <title>The genome of the social amoeba Dictyostelium discoideum.</title>
        <authorList>
            <consortium name="The Dictyostelium discoideum Sequencing Consortium"/>
            <person name="Eichinger L."/>
            <person name="Pachebat J.A."/>
            <person name="Glockner G."/>
            <person name="Rajandream M.A."/>
            <person name="Sucgang R."/>
            <person name="Berriman M."/>
            <person name="Song J."/>
            <person name="Olsen R."/>
            <person name="Szafranski K."/>
            <person name="Xu Q."/>
            <person name="Tunggal B."/>
            <person name="Kummerfeld S."/>
            <person name="Madera M."/>
            <person name="Konfortov B.A."/>
            <person name="Rivero F."/>
            <person name="Bankier A.T."/>
            <person name="Lehmann R."/>
            <person name="Hamlin N."/>
            <person name="Davies R."/>
            <person name="Gaudet P."/>
            <person name="Fey P."/>
            <person name="Pilcher K."/>
            <person name="Chen G."/>
            <person name="Saunders D."/>
            <person name="Sodergren E."/>
            <person name="Davis P."/>
            <person name="Kerhornou A."/>
            <person name="Nie X."/>
            <person name="Hall N."/>
            <person name="Anjard C."/>
            <person name="Hemphill L."/>
            <person name="Bason N."/>
            <person name="Farbrother P."/>
            <person name="Desany B."/>
            <person name="Just E."/>
            <person name="Morio T."/>
            <person name="Rost R."/>
            <person name="Churcher C."/>
            <person name="Cooper J."/>
            <person name="Haydock S."/>
            <person name="van Driessche N."/>
            <person name="Cronin A."/>
            <person name="Goodhead I."/>
            <person name="Muzny D."/>
            <person name="Mourier T."/>
            <person name="Pain A."/>
            <person name="Lu M."/>
            <person name="Harper D."/>
            <person name="Lindsay R."/>
            <person name="Hauser H."/>
            <person name="James K."/>
            <person name="Quiles M."/>
            <person name="Madan Babu M."/>
            <person name="Saito T."/>
            <person name="Buchrieser C."/>
            <person name="Wardroper A."/>
            <person name="Felder M."/>
            <person name="Thangavelu M."/>
            <person name="Johnson D."/>
            <person name="Knights A."/>
            <person name="Loulseged H."/>
            <person name="Mungall K."/>
            <person name="Oliver K."/>
            <person name="Price C."/>
            <person name="Quail M.A."/>
            <person name="Urushihara H."/>
            <person name="Hernandez J."/>
            <person name="Rabbinowitsch E."/>
            <person name="Steffen D."/>
            <person name="Sanders M."/>
            <person name="Ma J."/>
            <person name="Kohara Y."/>
            <person name="Sharp S."/>
            <person name="Simmonds M."/>
            <person name="Spiegler S."/>
            <person name="Tivey A."/>
            <person name="Sugano S."/>
            <person name="White B."/>
            <person name="Walker D."/>
            <person name="Woodward J."/>
            <person name="Winckler T."/>
            <person name="Tanaka Y."/>
            <person name="Shaulsky G."/>
            <person name="Schleicher M."/>
            <person name="Weinstock G."/>
            <person name="Rosenthal A."/>
            <person name="Cox E.C."/>
            <person name="Chisholm R.L."/>
            <person name="Gibbs R."/>
            <person name="Loomis W.F."/>
            <person name="Platzer M."/>
            <person name="Kay R.R."/>
            <person name="Williams J."/>
            <person name="Dear P.H."/>
            <person name="Noegel A.A."/>
            <person name="Barrell B."/>
            <person name="Kuspa A."/>
        </authorList>
    </citation>
    <scope>NUCLEOTIDE SEQUENCE [LARGE SCALE GENOMIC DNA]</scope>
    <source>
        <strain evidence="1 2">AX4</strain>
    </source>
</reference>
<gene>
    <name evidence="1" type="ORF">DDB_G0274853</name>
</gene>
<dbReference type="PaxDb" id="44689-DDB0217513"/>
<dbReference type="FunCoup" id="Q555L7">
    <property type="interactions" value="1"/>
</dbReference>
<proteinExistence type="predicted"/>
<dbReference type="KEGG" id="ddi:DDB_G0274853"/>
<dbReference type="PANTHER" id="PTHR32556:SF11">
    <property type="entry name" value="BTB DOMAIN-CONTAINING PROTEIN"/>
    <property type="match status" value="1"/>
</dbReference>
<dbReference type="AlphaFoldDB" id="Q555L7"/>
<dbReference type="OMA" id="ANDEYWH"/>
<dbReference type="EMBL" id="AAFI02000012">
    <property type="protein sequence ID" value="EAL70319.1"/>
    <property type="molecule type" value="Genomic_DNA"/>
</dbReference>
<dbReference type="InParanoid" id="Q555L7"/>
<dbReference type="GeneID" id="8619479"/>
<accession>Q555L7</accession>
<name>Q555L7_DICDI</name>
<comment type="caution">
    <text evidence="1">The sequence shown here is derived from an EMBL/GenBank/DDBJ whole genome shotgun (WGS) entry which is preliminary data.</text>
</comment>
<dbReference type="Proteomes" id="UP000002195">
    <property type="component" value="Unassembled WGS sequence"/>
</dbReference>
<organism evidence="1 2">
    <name type="scientific">Dictyostelium discoideum</name>
    <name type="common">Social amoeba</name>
    <dbReference type="NCBI Taxonomy" id="44689"/>
    <lineage>
        <taxon>Eukaryota</taxon>
        <taxon>Amoebozoa</taxon>
        <taxon>Evosea</taxon>
        <taxon>Eumycetozoa</taxon>
        <taxon>Dictyostelia</taxon>
        <taxon>Dictyosteliales</taxon>
        <taxon>Dictyosteliaceae</taxon>
        <taxon>Dictyostelium</taxon>
    </lineage>
</organism>
<dbReference type="dictyBase" id="DDB_G0274853"/>
<dbReference type="eggNOG" id="ENOG502SYIQ">
    <property type="taxonomic scope" value="Eukaryota"/>
</dbReference>